<dbReference type="InterPro" id="IPR027372">
    <property type="entry name" value="Phytase-like_dom"/>
</dbReference>
<evidence type="ECO:0000313" key="3">
    <source>
        <dbReference type="EMBL" id="QKV20142.1"/>
    </source>
</evidence>
<feature type="signal peptide" evidence="1">
    <location>
        <begin position="1"/>
        <end position="24"/>
    </location>
</feature>
<feature type="domain" description="Phytase-like" evidence="2">
    <location>
        <begin position="67"/>
        <end position="315"/>
    </location>
</feature>
<name>A0A6N1VL63_9HYPH</name>
<keyword evidence="4" id="KW-1185">Reference proteome</keyword>
<sequence length="336" mass="36165">MSVTFRLPAAVSLAALLLSGAAAAAPDVIPVEVTARPIEHFRIGSDRQRFGELEFAGGLDLSGSSRHFGALSAVHLHPGGSRMMAVADTGFWLAANIDRDPDGRPVGLSDVAMWEMTNGAGKWETDAEGMTATGDTIFVSYERTHRIAEFALDDDGFPVLRREAPPPVALHELRTNRGFEAVAIVPDGQPLAGSLVGVSEKSLDGNRNIMAFLRRPDGSSFEFSVKRVGEFDVTDGQFLPDGDLVLLERRFNITDGVAMRLRRIAAGAIAEGATVDGEVLLEADLLYQIDNMEGLSITVDPDGTPRLTIVSDDNHSILQRNLLLEFRLVGAEDRSG</sequence>
<keyword evidence="1" id="KW-0732">Signal</keyword>
<dbReference type="AlphaFoldDB" id="A0A6N1VL63"/>
<protein>
    <submittedName>
        <fullName evidence="3">Esterase-like activity of phytase family protein</fullName>
    </submittedName>
</protein>
<reference evidence="3 4" key="1">
    <citation type="submission" date="2020-06" db="EMBL/GenBank/DDBJ databases">
        <title>Oricola thermophila sp. nov. isolated from a tidal sediments.</title>
        <authorList>
            <person name="Kwon K.K."/>
            <person name="Yang S.-H."/>
            <person name="Park M.-J."/>
        </authorList>
    </citation>
    <scope>NUCLEOTIDE SEQUENCE [LARGE SCALE GENOMIC DNA]</scope>
    <source>
        <strain evidence="3 4">MEBiC13590</strain>
    </source>
</reference>
<feature type="chain" id="PRO_5027041186" evidence="1">
    <location>
        <begin position="25"/>
        <end position="336"/>
    </location>
</feature>
<organism evidence="3 4">
    <name type="scientific">Oricola thermophila</name>
    <dbReference type="NCBI Taxonomy" id="2742145"/>
    <lineage>
        <taxon>Bacteria</taxon>
        <taxon>Pseudomonadati</taxon>
        <taxon>Pseudomonadota</taxon>
        <taxon>Alphaproteobacteria</taxon>
        <taxon>Hyphomicrobiales</taxon>
        <taxon>Ahrensiaceae</taxon>
        <taxon>Oricola</taxon>
    </lineage>
</organism>
<dbReference type="PIRSF" id="PIRSF031900">
    <property type="entry name" value="UCP031900"/>
    <property type="match status" value="1"/>
</dbReference>
<dbReference type="Proteomes" id="UP000509367">
    <property type="component" value="Chromosome"/>
</dbReference>
<dbReference type="InterPro" id="IPR014567">
    <property type="entry name" value="UCP031900"/>
</dbReference>
<evidence type="ECO:0000259" key="2">
    <source>
        <dbReference type="Pfam" id="PF13449"/>
    </source>
</evidence>
<evidence type="ECO:0000256" key="1">
    <source>
        <dbReference type="SAM" id="SignalP"/>
    </source>
</evidence>
<dbReference type="EMBL" id="CP054836">
    <property type="protein sequence ID" value="QKV20142.1"/>
    <property type="molecule type" value="Genomic_DNA"/>
</dbReference>
<dbReference type="SUPFAM" id="SSF50956">
    <property type="entry name" value="Thermostable phytase (3-phytase)"/>
    <property type="match status" value="1"/>
</dbReference>
<evidence type="ECO:0000313" key="4">
    <source>
        <dbReference type="Proteomes" id="UP000509367"/>
    </source>
</evidence>
<dbReference type="Pfam" id="PF13449">
    <property type="entry name" value="Phytase-like"/>
    <property type="match status" value="1"/>
</dbReference>
<accession>A0A6N1VL63</accession>
<gene>
    <name evidence="3" type="ORF">HTY61_17660</name>
</gene>
<dbReference type="KEGG" id="orm:HTY61_17660"/>
<proteinExistence type="predicted"/>